<feature type="non-terminal residue" evidence="1">
    <location>
        <position position="73"/>
    </location>
</feature>
<keyword evidence="2" id="KW-1185">Reference proteome</keyword>
<evidence type="ECO:0000313" key="1">
    <source>
        <dbReference type="EMBL" id="CAL1286817.1"/>
    </source>
</evidence>
<accession>A0AAV2AT98</accession>
<evidence type="ECO:0000313" key="2">
    <source>
        <dbReference type="Proteomes" id="UP001497382"/>
    </source>
</evidence>
<organism evidence="1 2">
    <name type="scientific">Larinioides sclopetarius</name>
    <dbReference type="NCBI Taxonomy" id="280406"/>
    <lineage>
        <taxon>Eukaryota</taxon>
        <taxon>Metazoa</taxon>
        <taxon>Ecdysozoa</taxon>
        <taxon>Arthropoda</taxon>
        <taxon>Chelicerata</taxon>
        <taxon>Arachnida</taxon>
        <taxon>Araneae</taxon>
        <taxon>Araneomorphae</taxon>
        <taxon>Entelegynae</taxon>
        <taxon>Araneoidea</taxon>
        <taxon>Araneidae</taxon>
        <taxon>Larinioides</taxon>
    </lineage>
</organism>
<protein>
    <submittedName>
        <fullName evidence="1">Uncharacterized protein</fullName>
    </submittedName>
</protein>
<comment type="caution">
    <text evidence="1">The sequence shown here is derived from an EMBL/GenBank/DDBJ whole genome shotgun (WGS) entry which is preliminary data.</text>
</comment>
<proteinExistence type="predicted"/>
<gene>
    <name evidence="1" type="ORF">LARSCL_LOCUS14459</name>
</gene>
<dbReference type="Proteomes" id="UP001497382">
    <property type="component" value="Unassembled WGS sequence"/>
</dbReference>
<dbReference type="AlphaFoldDB" id="A0AAV2AT98"/>
<name>A0AAV2AT98_9ARAC</name>
<reference evidence="1 2" key="1">
    <citation type="submission" date="2024-04" db="EMBL/GenBank/DDBJ databases">
        <authorList>
            <person name="Rising A."/>
            <person name="Reimegard J."/>
            <person name="Sonavane S."/>
            <person name="Akerstrom W."/>
            <person name="Nylinder S."/>
            <person name="Hedman E."/>
            <person name="Kallberg Y."/>
        </authorList>
    </citation>
    <scope>NUCLEOTIDE SEQUENCE [LARGE SCALE GENOMIC DNA]</scope>
</reference>
<sequence>MDERGHLSLSLSCMIFCVGHRTEEQTFWLRSSFLTSGGGHFFSACRQSAQPCLEVWSIISLISINQHLGNMVS</sequence>
<dbReference type="EMBL" id="CAXIEN010000209">
    <property type="protein sequence ID" value="CAL1286817.1"/>
    <property type="molecule type" value="Genomic_DNA"/>
</dbReference>